<protein>
    <submittedName>
        <fullName evidence="2">Uncharacterized protein</fullName>
    </submittedName>
</protein>
<feature type="compositionally biased region" description="Basic and acidic residues" evidence="1">
    <location>
        <begin position="1690"/>
        <end position="1709"/>
    </location>
</feature>
<dbReference type="InParanoid" id="A0A3P7FPM5"/>
<feature type="region of interest" description="Disordered" evidence="1">
    <location>
        <begin position="1632"/>
        <end position="1709"/>
    </location>
</feature>
<proteinExistence type="predicted"/>
<feature type="non-terminal residue" evidence="2">
    <location>
        <position position="1709"/>
    </location>
</feature>
<dbReference type="Proteomes" id="UP000270924">
    <property type="component" value="Unassembled WGS sequence"/>
</dbReference>
<sequence>EEKSPVQNSDRIAKEDVCTKEQVTLPAKAPATECLKQGCAEHTVVPAVGRENRFAKIDKTTMSEHEILQPLENVQHQPFMKKDLEETETKPYESVMPECHFSQNYDTSVTKIIGECGKSLRKESKYPDTSVELFRKNLERTEARKSEDILQQECGASLLKELVKEEKLTVIHGKEQKTSFEQKYAVPQAGEKKHLLFDEKKSEESACMLQKEIENQQSEMEHSERFEVKFEEEISKNIKSEGIKFGRVISQKFVEEMKGDKRDSFGFAKEDVEGQIVGETPENVIGSWNYKKTGFSREASSDIAEVKSARNEEAFLHLLKIQSEIEDRQRTTEFAATKNKEECIDTEPFLSDVLISSDVSFADLVFVDPLHGTDDMTRTETEQLKTESRDLQKMGKLTSNLTTERLPTKEKETMRLSKEEITPQQMLESLIKIQEDVENLVMCQSEQSFTCKGLRPVAGTEKIEEWNPSKFHSITAAFEQPRAGSPKKKEFEREVFSKPGAFLDHIQEYKDIIKDVEYSKTSSNADAEDKNELSVEEEQQWTDEKKLLKFAEETGTVTKEIILTPDTLTTLGTAKICDHDVKSDIKETPIEQLPDTDYLQLTPLITTRQCVDVVQGMVAEERIIKKEVVYDPTKNLDEPVLKDEEEGIDRITGLFAVETLDRRRLINMDFQSSADQNAVFISSDVQMDISFPEKISQKNCGNEVLIESVQENMQTRTFFKENMREEVPENNEFQSMVPSTKKAEEGVTLKIGMAGSKERSLAELMTEEGTSYEVDLDGTSHLIMDHKSRVDERTKSSAEDKYPCELTVDISWALQKKDDIVAETVEKQKSSYMEQVITYPSDDTLNVITEERVIGNIAKKRKGLSVKINGDGDKSSAKFESMKWEKLTDGFEMTSEKLKMKELMGESAVKTEKAAFEHDKGFVIKIPRTDKEESESFFIHHFEPKEYHIKSSKITAVESTTAQKWLGAEKGNQEDLIIQRRQISELTRDEKLENAKALAIMDDQKEYEKRLITMEGDQELNEEAEMAQNLEKLKIYSSDGIMMLQQPFGAGSDNKKSCPVKRSSEQLITKHELMTSFEEGELEGDICNKKITSSSCELSREEQRNIASEAFLDTIEICSTIPQQRKDIQILGKGSDRYQFTGFLLSDENEKVQKGKSLSYVEGHNRFSVIEKVTSIGKETFKDLFAPVKPSRSGATTILEAPGVLSVSRSLETVQVVKDQKSFLRSASFDVSDNSMEKKKREEKVSHYEGSEKHINASVISSAEATVERNNVRVIYDEITDALWQQADGGASERTFSRRQLELSAKEKSTVQLENEQNITVSSVFDRYPAEQQDCQKFMLSRKKEVEEAASSSSFTSVFLNYAEDTQIESLQKVEKRTESLEETAVAPQQKIEEEIFINKLRHPIGEYLETKRDVYEMGIVRDSNKRGKVETIAESTSELVSEESLTLTKTPSARQNIGKGSSEIDKETKITHDIDLEANAGYLIGESMGKLDETMSRSDNVSEQSNWSVDFSIGKHSSNKSPPSEERTAAEKSVFQVGHEHETDYECDLKEKLETLAEETKKLKRHVEGCSSLLKEYERNEEELNIQTTVMVDDVKAVENLSRSESTYKTATATSRDGYDTCLTSQEDTFETAPGYHSQESEYTTATSEASSKLSVMSDECRESATPVAILSPVQSDRLFTASQDEEQEPSRQESRVIDSERSSPDVP</sequence>
<name>A0A3P7FPM5_WUCBA</name>
<organism evidence="2 3">
    <name type="scientific">Wuchereria bancrofti</name>
    <dbReference type="NCBI Taxonomy" id="6293"/>
    <lineage>
        <taxon>Eukaryota</taxon>
        <taxon>Metazoa</taxon>
        <taxon>Ecdysozoa</taxon>
        <taxon>Nematoda</taxon>
        <taxon>Chromadorea</taxon>
        <taxon>Rhabditida</taxon>
        <taxon>Spirurina</taxon>
        <taxon>Spiruromorpha</taxon>
        <taxon>Filarioidea</taxon>
        <taxon>Onchocercidae</taxon>
        <taxon>Wuchereria</taxon>
    </lineage>
</organism>
<dbReference type="AlphaFoldDB" id="A0A3P7FPM5"/>
<dbReference type="EMBL" id="UYWW01003156">
    <property type="protein sequence ID" value="VDM12502.1"/>
    <property type="molecule type" value="Genomic_DNA"/>
</dbReference>
<evidence type="ECO:0000313" key="2">
    <source>
        <dbReference type="EMBL" id="VDM12502.1"/>
    </source>
</evidence>
<evidence type="ECO:0000256" key="1">
    <source>
        <dbReference type="SAM" id="MobiDB-lite"/>
    </source>
</evidence>
<feature type="non-terminal residue" evidence="2">
    <location>
        <position position="1"/>
    </location>
</feature>
<gene>
    <name evidence="2" type="ORF">WBA_LOCUS5888</name>
</gene>
<evidence type="ECO:0000313" key="3">
    <source>
        <dbReference type="Proteomes" id="UP000270924"/>
    </source>
</evidence>
<keyword evidence="3" id="KW-1185">Reference proteome</keyword>
<dbReference type="OrthoDB" id="5876619at2759"/>
<accession>A0A3P7FPM5</accession>
<feature type="compositionally biased region" description="Low complexity" evidence="1">
    <location>
        <begin position="1642"/>
        <end position="1653"/>
    </location>
</feature>
<reference evidence="2 3" key="1">
    <citation type="submission" date="2018-11" db="EMBL/GenBank/DDBJ databases">
        <authorList>
            <consortium name="Pathogen Informatics"/>
        </authorList>
    </citation>
    <scope>NUCLEOTIDE SEQUENCE [LARGE SCALE GENOMIC DNA]</scope>
</reference>